<organism evidence="10">
    <name type="scientific">Candidatus Kentrum sp. FW</name>
    <dbReference type="NCBI Taxonomy" id="2126338"/>
    <lineage>
        <taxon>Bacteria</taxon>
        <taxon>Pseudomonadati</taxon>
        <taxon>Pseudomonadota</taxon>
        <taxon>Gammaproteobacteria</taxon>
        <taxon>Candidatus Kentrum</taxon>
    </lineage>
</organism>
<evidence type="ECO:0000259" key="9">
    <source>
        <dbReference type="SMART" id="SM00287"/>
    </source>
</evidence>
<feature type="coiled-coil region" evidence="6">
    <location>
        <begin position="106"/>
        <end position="133"/>
    </location>
</feature>
<protein>
    <submittedName>
        <fullName evidence="10">SH3 domain protein</fullName>
    </submittedName>
</protein>
<evidence type="ECO:0000256" key="3">
    <source>
        <dbReference type="ARBA" id="ARBA00022729"/>
    </source>
</evidence>
<sequence length="234" mass="26391">MVMKNLPGYPSIPFATYVKRWIIIGLLACLPGIACAETAYVIDRLLAGIHEDKTQDSTVLEVLPTGSALEVISREEDFTRVRTTNGIVGWIDTNYLMSEKPAQLLLMELEAVQEQTETELKEAKAQLGKLTEKASDNDFDFISEIEARIGFEIPLPSTAHQKWVLLILGFVLSFALGGYLTDRTICRRYYLVERGRKRPLSKIRDNKNPKTENKGKEDKTTQQPMGAEPKESRD</sequence>
<feature type="domain" description="SH3b" evidence="9">
    <location>
        <begin position="36"/>
        <end position="100"/>
    </location>
</feature>
<feature type="region of interest" description="Disordered" evidence="7">
    <location>
        <begin position="200"/>
        <end position="234"/>
    </location>
</feature>
<evidence type="ECO:0000256" key="4">
    <source>
        <dbReference type="ARBA" id="ARBA00022989"/>
    </source>
</evidence>
<dbReference type="EMBL" id="CAADEW010000002">
    <property type="protein sequence ID" value="VFJ42799.1"/>
    <property type="molecule type" value="Genomic_DNA"/>
</dbReference>
<dbReference type="InterPro" id="IPR016476">
    <property type="entry name" value="SH3_dom_pro"/>
</dbReference>
<dbReference type="NCBIfam" id="TIGR04211">
    <property type="entry name" value="SH3_and_anchor"/>
    <property type="match status" value="1"/>
</dbReference>
<dbReference type="SMART" id="SM00287">
    <property type="entry name" value="SH3b"/>
    <property type="match status" value="1"/>
</dbReference>
<evidence type="ECO:0000313" key="10">
    <source>
        <dbReference type="EMBL" id="VFJ42799.1"/>
    </source>
</evidence>
<evidence type="ECO:0000256" key="1">
    <source>
        <dbReference type="ARBA" id="ARBA00004167"/>
    </source>
</evidence>
<reference evidence="10" key="1">
    <citation type="submission" date="2019-02" db="EMBL/GenBank/DDBJ databases">
        <authorList>
            <person name="Gruber-Vodicka R. H."/>
            <person name="Seah K. B. B."/>
        </authorList>
    </citation>
    <scope>NUCLEOTIDE SEQUENCE</scope>
    <source>
        <strain evidence="10">BECK_BZ15</strain>
    </source>
</reference>
<comment type="subcellular location">
    <subcellularLocation>
        <location evidence="1">Membrane</location>
        <topology evidence="1">Single-pass membrane protein</topology>
    </subcellularLocation>
</comment>
<dbReference type="Gene3D" id="2.30.30.40">
    <property type="entry name" value="SH3 Domains"/>
    <property type="match status" value="1"/>
</dbReference>
<gene>
    <name evidence="10" type="ORF">BECKFW1821A_GA0114235_100294</name>
</gene>
<keyword evidence="2 8" id="KW-0812">Transmembrane</keyword>
<feature type="compositionally biased region" description="Basic and acidic residues" evidence="7">
    <location>
        <begin position="202"/>
        <end position="220"/>
    </location>
</feature>
<dbReference type="Pfam" id="PF08239">
    <property type="entry name" value="SH3_3"/>
    <property type="match status" value="1"/>
</dbReference>
<keyword evidence="5 8" id="KW-0472">Membrane</keyword>
<dbReference type="GO" id="GO:0016020">
    <property type="term" value="C:membrane"/>
    <property type="evidence" value="ECO:0007669"/>
    <property type="project" value="UniProtKB-SubCell"/>
</dbReference>
<keyword evidence="4 8" id="KW-1133">Transmembrane helix</keyword>
<evidence type="ECO:0000256" key="6">
    <source>
        <dbReference type="SAM" id="Coils"/>
    </source>
</evidence>
<keyword evidence="3" id="KW-0732">Signal</keyword>
<accession>A0A450RUJ4</accession>
<dbReference type="AlphaFoldDB" id="A0A450RUJ4"/>
<dbReference type="InterPro" id="IPR003646">
    <property type="entry name" value="SH3-like_bac-type"/>
</dbReference>
<name>A0A450RUJ4_9GAMM</name>
<evidence type="ECO:0000256" key="7">
    <source>
        <dbReference type="SAM" id="MobiDB-lite"/>
    </source>
</evidence>
<feature type="transmembrane region" description="Helical" evidence="8">
    <location>
        <begin position="21"/>
        <end position="42"/>
    </location>
</feature>
<feature type="transmembrane region" description="Helical" evidence="8">
    <location>
        <begin position="163"/>
        <end position="181"/>
    </location>
</feature>
<evidence type="ECO:0000256" key="2">
    <source>
        <dbReference type="ARBA" id="ARBA00022692"/>
    </source>
</evidence>
<keyword evidence="6" id="KW-0175">Coiled coil</keyword>
<proteinExistence type="predicted"/>
<evidence type="ECO:0000256" key="5">
    <source>
        <dbReference type="ARBA" id="ARBA00023136"/>
    </source>
</evidence>
<evidence type="ECO:0000256" key="8">
    <source>
        <dbReference type="SAM" id="Phobius"/>
    </source>
</evidence>